<accession>A0ABT3V4S7</accession>
<sequence length="115" mass="12503">MKYALVIFETDESRRRIRADRATYRKEYEGWIGGLAAAGKLVGGEALETEHIIPATVRTTADGSTTVTEGPARTGEETLGGWFVVEVADRAEAVELARSLPTPETVEIRPILESA</sequence>
<dbReference type="SUPFAM" id="SSF54909">
    <property type="entry name" value="Dimeric alpha+beta barrel"/>
    <property type="match status" value="1"/>
</dbReference>
<dbReference type="PANTHER" id="PTHR35174:SF3">
    <property type="entry name" value="BLL7171 PROTEIN"/>
    <property type="match status" value="1"/>
</dbReference>
<dbReference type="InterPro" id="IPR005545">
    <property type="entry name" value="YCII"/>
</dbReference>
<evidence type="ECO:0000259" key="2">
    <source>
        <dbReference type="Pfam" id="PF03795"/>
    </source>
</evidence>
<evidence type="ECO:0000256" key="1">
    <source>
        <dbReference type="ARBA" id="ARBA00007689"/>
    </source>
</evidence>
<comment type="similarity">
    <text evidence="1">Belongs to the YciI family.</text>
</comment>
<dbReference type="Proteomes" id="UP001165590">
    <property type="component" value="Unassembled WGS sequence"/>
</dbReference>
<dbReference type="PANTHER" id="PTHR35174">
    <property type="entry name" value="BLL7171 PROTEIN-RELATED"/>
    <property type="match status" value="1"/>
</dbReference>
<dbReference type="InterPro" id="IPR011008">
    <property type="entry name" value="Dimeric_a/b-barrel"/>
</dbReference>
<evidence type="ECO:0000313" key="4">
    <source>
        <dbReference type="Proteomes" id="UP001165590"/>
    </source>
</evidence>
<gene>
    <name evidence="3" type="ORF">K3769_19875</name>
</gene>
<dbReference type="Gene3D" id="3.30.70.1060">
    <property type="entry name" value="Dimeric alpha+beta barrel"/>
    <property type="match status" value="1"/>
</dbReference>
<proteinExistence type="inferred from homology"/>
<comment type="caution">
    <text evidence="3">The sequence shown here is derived from an EMBL/GenBank/DDBJ whole genome shotgun (WGS) entry which is preliminary data.</text>
</comment>
<reference evidence="3" key="1">
    <citation type="journal article" date="2022" name="bioRxiv">
        <title>Discovery and biosynthetic assessment of Streptomyces ortus sp nov. isolated from a deep-sea sponge.</title>
        <authorList>
            <person name="Williams S.E."/>
        </authorList>
    </citation>
    <scope>NUCLEOTIDE SEQUENCE</scope>
    <source>
        <strain evidence="3">A15ISP2-DRY2</strain>
    </source>
</reference>
<dbReference type="RefSeq" id="WP_267027751.1">
    <property type="nucleotide sequence ID" value="NZ_JAIFZO010000002.1"/>
</dbReference>
<evidence type="ECO:0000313" key="3">
    <source>
        <dbReference type="EMBL" id="MCX4234999.1"/>
    </source>
</evidence>
<dbReference type="EMBL" id="JAIFZO010000002">
    <property type="protein sequence ID" value="MCX4234999.1"/>
    <property type="molecule type" value="Genomic_DNA"/>
</dbReference>
<protein>
    <submittedName>
        <fullName evidence="3">YciI family protein</fullName>
    </submittedName>
</protein>
<name>A0ABT3V4S7_9ACTN</name>
<organism evidence="3 4">
    <name type="scientific">Streptomyces ortus</name>
    <dbReference type="NCBI Taxonomy" id="2867268"/>
    <lineage>
        <taxon>Bacteria</taxon>
        <taxon>Bacillati</taxon>
        <taxon>Actinomycetota</taxon>
        <taxon>Actinomycetes</taxon>
        <taxon>Kitasatosporales</taxon>
        <taxon>Streptomycetaceae</taxon>
        <taxon>Streptomyces</taxon>
    </lineage>
</organism>
<dbReference type="Pfam" id="PF03795">
    <property type="entry name" value="YCII"/>
    <property type="match status" value="1"/>
</dbReference>
<feature type="domain" description="YCII-related" evidence="2">
    <location>
        <begin position="1"/>
        <end position="113"/>
    </location>
</feature>
<keyword evidence="4" id="KW-1185">Reference proteome</keyword>